<dbReference type="EMBL" id="QLSZ01000001">
    <property type="protein sequence ID" value="RAR75746.1"/>
    <property type="molecule type" value="Genomic_DNA"/>
</dbReference>
<dbReference type="OrthoDB" id="9810477at2"/>
<dbReference type="Proteomes" id="UP000248840">
    <property type="component" value="Unassembled WGS sequence"/>
</dbReference>
<organism evidence="3 4">
    <name type="scientific">Flavobacterium aciduliphilum</name>
    <dbReference type="NCBI Taxonomy" id="1101402"/>
    <lineage>
        <taxon>Bacteria</taxon>
        <taxon>Pseudomonadati</taxon>
        <taxon>Bacteroidota</taxon>
        <taxon>Flavobacteriia</taxon>
        <taxon>Flavobacteriales</taxon>
        <taxon>Flavobacteriaceae</taxon>
        <taxon>Flavobacterium</taxon>
    </lineage>
</organism>
<feature type="signal peptide" evidence="1">
    <location>
        <begin position="1"/>
        <end position="21"/>
    </location>
</feature>
<accession>A0A328Z0C4</accession>
<evidence type="ECO:0000259" key="2">
    <source>
        <dbReference type="Pfam" id="PF01551"/>
    </source>
</evidence>
<dbReference type="InterPro" id="IPR050570">
    <property type="entry name" value="Cell_wall_metabolism_enzyme"/>
</dbReference>
<protein>
    <submittedName>
        <fullName evidence="3">Peptidase M23-like protein</fullName>
    </submittedName>
</protein>
<feature type="domain" description="M23ase beta-sheet core" evidence="2">
    <location>
        <begin position="52"/>
        <end position="108"/>
    </location>
</feature>
<reference evidence="3 4" key="1">
    <citation type="submission" date="2018-06" db="EMBL/GenBank/DDBJ databases">
        <title>Genomic Encyclopedia of Archaeal and Bacterial Type Strains, Phase II (KMG-II): from individual species to whole genera.</title>
        <authorList>
            <person name="Goeker M."/>
        </authorList>
    </citation>
    <scope>NUCLEOTIDE SEQUENCE [LARGE SCALE GENOMIC DNA]</scope>
    <source>
        <strain evidence="3 4">DSM 25663</strain>
    </source>
</reference>
<dbReference type="InterPro" id="IPR016047">
    <property type="entry name" value="M23ase_b-sheet_dom"/>
</dbReference>
<dbReference type="AlphaFoldDB" id="A0A328Z0C4"/>
<sequence>MLLSMKSVFSFLVFASALVFSQKKYPQDYFRPPLDIPMQLSGNFGELRPNHFHTGFDFKTNQIEGLPVYAAADGYVSRIKIATNGYGKAIYITHPNGYTTVYGHLQKAVGILQEKIFELQYTAKNYEVESYFKPDELPVKKGELIALSGNTGGSEGPHLHFEIRDSKTEKIINPLFFGIPIPDIKSPTVSNLFVYPISQDAVVNESKRPVILSLSLQKDGTYLAEKVYAKGNIGFGINAGDMDDVSYNINGVYKTQLYSNGQPVFGYEFDQMDFDEARYVNAFIDYARYKKTHQRIQKLFMKQPYAWSNVTQNGTNGILDITPNLLETARIEVSDYNENKVILNIPIVYSNTPAKIEEETKPTPYFVKSKVDALFEKDKVSVFFPAGTFYEDFYLNFKVEKGTLHLHEDIVPAHSNFAITFENDSIPNEERKKFFIASINGKKIGFNATKYTPTAFTCKSKTLGMFRLVKDTLAPKIIPPKHLDHKWISDKTSLQFTITDELSGIKTYNGYLNDKWVLFEYESKTDKITHVFDEKFLLEGENKLKIEVTDNVGNSTIFETQFYRSQKK</sequence>
<dbReference type="InterPro" id="IPR011055">
    <property type="entry name" value="Dup_hybrid_motif"/>
</dbReference>
<dbReference type="Gene3D" id="2.70.70.10">
    <property type="entry name" value="Glucose Permease (Domain IIA)"/>
    <property type="match status" value="1"/>
</dbReference>
<dbReference type="Pfam" id="PF01551">
    <property type="entry name" value="Peptidase_M23"/>
    <property type="match status" value="2"/>
</dbReference>
<proteinExistence type="predicted"/>
<evidence type="ECO:0000313" key="4">
    <source>
        <dbReference type="Proteomes" id="UP000248840"/>
    </source>
</evidence>
<dbReference type="PANTHER" id="PTHR21666">
    <property type="entry name" value="PEPTIDASE-RELATED"/>
    <property type="match status" value="1"/>
</dbReference>
<feature type="chain" id="PRO_5016241766" evidence="1">
    <location>
        <begin position="22"/>
        <end position="568"/>
    </location>
</feature>
<evidence type="ECO:0000256" key="1">
    <source>
        <dbReference type="SAM" id="SignalP"/>
    </source>
</evidence>
<comment type="caution">
    <text evidence="3">The sequence shown here is derived from an EMBL/GenBank/DDBJ whole genome shotgun (WGS) entry which is preliminary data.</text>
</comment>
<keyword evidence="1" id="KW-0732">Signal</keyword>
<gene>
    <name evidence="3" type="ORF">CLV55_101450</name>
</gene>
<dbReference type="PANTHER" id="PTHR21666:SF285">
    <property type="entry name" value="M23 FAMILY METALLOPEPTIDASE"/>
    <property type="match status" value="1"/>
</dbReference>
<dbReference type="CDD" id="cd12797">
    <property type="entry name" value="M23_peptidase"/>
    <property type="match status" value="1"/>
</dbReference>
<evidence type="ECO:0000313" key="3">
    <source>
        <dbReference type="EMBL" id="RAR75746.1"/>
    </source>
</evidence>
<dbReference type="GO" id="GO:0004222">
    <property type="term" value="F:metalloendopeptidase activity"/>
    <property type="evidence" value="ECO:0007669"/>
    <property type="project" value="TreeGrafter"/>
</dbReference>
<dbReference type="SUPFAM" id="SSF51261">
    <property type="entry name" value="Duplicated hybrid motif"/>
    <property type="match status" value="1"/>
</dbReference>
<name>A0A328Z0C4_9FLAO</name>
<keyword evidence="4" id="KW-1185">Reference proteome</keyword>
<feature type="domain" description="M23ase beta-sheet core" evidence="2">
    <location>
        <begin position="138"/>
        <end position="167"/>
    </location>
</feature>